<feature type="transmembrane region" description="Helical" evidence="1">
    <location>
        <begin position="57"/>
        <end position="78"/>
    </location>
</feature>
<evidence type="ECO:0000313" key="2">
    <source>
        <dbReference type="EMBL" id="BAT60252.1"/>
    </source>
</evidence>
<gene>
    <name evidence="2" type="ORF">GJW-30_1_02788</name>
</gene>
<reference evidence="2 3" key="1">
    <citation type="submission" date="2015-08" db="EMBL/GenBank/DDBJ databases">
        <title>Investigation of the bacterial diversity of lava forest soil.</title>
        <authorList>
            <person name="Lee J.S."/>
        </authorList>
    </citation>
    <scope>NUCLEOTIDE SEQUENCE [LARGE SCALE GENOMIC DNA]</scope>
    <source>
        <strain evidence="2 3">GJW-30</strain>
    </source>
</reference>
<sequence length="119" mass="13025">MIANTSDLVVWGFSIATAVMAVLVVPILREQFYRRVRTEGGFLTFPAHRRSIRSGEYVRYQIATFTTLILALATLLLWNIPIIAEVAKAPERVLASAHAACAPSEIVGLASRTLMVGEP</sequence>
<dbReference type="EMBL" id="AP014946">
    <property type="protein sequence ID" value="BAT60252.1"/>
    <property type="molecule type" value="Genomic_DNA"/>
</dbReference>
<name>A0A0S3PWG2_9BRAD</name>
<organism evidence="2 3">
    <name type="scientific">Variibacter gotjawalensis</name>
    <dbReference type="NCBI Taxonomy" id="1333996"/>
    <lineage>
        <taxon>Bacteria</taxon>
        <taxon>Pseudomonadati</taxon>
        <taxon>Pseudomonadota</taxon>
        <taxon>Alphaproteobacteria</taxon>
        <taxon>Hyphomicrobiales</taxon>
        <taxon>Nitrobacteraceae</taxon>
        <taxon>Variibacter</taxon>
    </lineage>
</organism>
<protein>
    <submittedName>
        <fullName evidence="2">Uncharacterized protein</fullName>
    </submittedName>
</protein>
<keyword evidence="3" id="KW-1185">Reference proteome</keyword>
<dbReference type="Proteomes" id="UP000236884">
    <property type="component" value="Chromosome"/>
</dbReference>
<evidence type="ECO:0000313" key="3">
    <source>
        <dbReference type="Proteomes" id="UP000236884"/>
    </source>
</evidence>
<feature type="transmembrane region" description="Helical" evidence="1">
    <location>
        <begin position="6"/>
        <end position="28"/>
    </location>
</feature>
<accession>A0A0S3PWG2</accession>
<evidence type="ECO:0000256" key="1">
    <source>
        <dbReference type="SAM" id="Phobius"/>
    </source>
</evidence>
<keyword evidence="1" id="KW-1133">Transmembrane helix</keyword>
<dbReference type="RefSeq" id="WP_096356301.1">
    <property type="nucleotide sequence ID" value="NZ_AP014946.1"/>
</dbReference>
<proteinExistence type="predicted"/>
<dbReference type="KEGG" id="vgo:GJW-30_1_02788"/>
<keyword evidence="1" id="KW-0812">Transmembrane</keyword>
<dbReference type="AlphaFoldDB" id="A0A0S3PWG2"/>
<keyword evidence="1" id="KW-0472">Membrane</keyword>